<evidence type="ECO:0000313" key="1">
    <source>
        <dbReference type="EMBL" id="KHN73067.1"/>
    </source>
</evidence>
<dbReference type="OrthoDB" id="5851010at2759"/>
<evidence type="ECO:0000313" key="2">
    <source>
        <dbReference type="Proteomes" id="UP000031036"/>
    </source>
</evidence>
<proteinExistence type="predicted"/>
<accession>A0A0B2UVD6</accession>
<dbReference type="EMBL" id="JPKZ01003154">
    <property type="protein sequence ID" value="KHN73067.1"/>
    <property type="molecule type" value="Genomic_DNA"/>
</dbReference>
<organism evidence="1 2">
    <name type="scientific">Toxocara canis</name>
    <name type="common">Canine roundworm</name>
    <dbReference type="NCBI Taxonomy" id="6265"/>
    <lineage>
        <taxon>Eukaryota</taxon>
        <taxon>Metazoa</taxon>
        <taxon>Ecdysozoa</taxon>
        <taxon>Nematoda</taxon>
        <taxon>Chromadorea</taxon>
        <taxon>Rhabditida</taxon>
        <taxon>Spirurina</taxon>
        <taxon>Ascaridomorpha</taxon>
        <taxon>Ascaridoidea</taxon>
        <taxon>Toxocaridae</taxon>
        <taxon>Toxocara</taxon>
    </lineage>
</organism>
<name>A0A0B2UVD6_TOXCA</name>
<comment type="caution">
    <text evidence="1">The sequence shown here is derived from an EMBL/GenBank/DDBJ whole genome shotgun (WGS) entry which is preliminary data.</text>
</comment>
<dbReference type="OMA" id="CKEMLNI"/>
<protein>
    <submittedName>
        <fullName evidence="1">Uncharacterized protein</fullName>
    </submittedName>
</protein>
<sequence>MFSSGSQSRANMSNGIKQQLFCRENLIRMPLFDICCMSSQVGEASSTPYMPCDSKGSGLIEQFFASSSTDLRQHCSDCERSITRNFNGYGGSVRFNAGSIAGSTDMLNLIRLYQESDDKDTVEHWMDIFTQNKLKQAAQNVASHFYENGYLQANGSDLYEYSRSRSSPDALKTKLSLIRSMDPLPPKKDSQGNLLEKCHSADFKHFNEEITKLQRCKEMADILVDDDR</sequence>
<gene>
    <name evidence="1" type="ORF">Tcan_04227</name>
</gene>
<dbReference type="Proteomes" id="UP000031036">
    <property type="component" value="Unassembled WGS sequence"/>
</dbReference>
<dbReference type="AlphaFoldDB" id="A0A0B2UVD6"/>
<reference evidence="1 2" key="1">
    <citation type="submission" date="2014-11" db="EMBL/GenBank/DDBJ databases">
        <title>Genetic blueprint of the zoonotic pathogen Toxocara canis.</title>
        <authorList>
            <person name="Zhu X.-Q."/>
            <person name="Korhonen P.K."/>
            <person name="Cai H."/>
            <person name="Young N.D."/>
            <person name="Nejsum P."/>
            <person name="von Samson-Himmelstjerna G."/>
            <person name="Boag P.R."/>
            <person name="Tan P."/>
            <person name="Li Q."/>
            <person name="Min J."/>
            <person name="Yang Y."/>
            <person name="Wang X."/>
            <person name="Fang X."/>
            <person name="Hall R.S."/>
            <person name="Hofmann A."/>
            <person name="Sternberg P.W."/>
            <person name="Jex A.R."/>
            <person name="Gasser R.B."/>
        </authorList>
    </citation>
    <scope>NUCLEOTIDE SEQUENCE [LARGE SCALE GENOMIC DNA]</scope>
    <source>
        <strain evidence="1">PN_DK_2014</strain>
    </source>
</reference>
<keyword evidence="2" id="KW-1185">Reference proteome</keyword>